<feature type="region of interest" description="Disordered" evidence="1">
    <location>
        <begin position="81"/>
        <end position="102"/>
    </location>
</feature>
<organism evidence="2 3">
    <name type="scientific">Mesorhizobium vachelliae</name>
    <dbReference type="NCBI Taxonomy" id="3072309"/>
    <lineage>
        <taxon>Bacteria</taxon>
        <taxon>Pseudomonadati</taxon>
        <taxon>Pseudomonadota</taxon>
        <taxon>Alphaproteobacteria</taxon>
        <taxon>Hyphomicrobiales</taxon>
        <taxon>Phyllobacteriaceae</taxon>
        <taxon>Mesorhizobium</taxon>
    </lineage>
</organism>
<evidence type="ECO:0000256" key="1">
    <source>
        <dbReference type="SAM" id="MobiDB-lite"/>
    </source>
</evidence>
<comment type="caution">
    <text evidence="2">The sequence shown here is derived from an EMBL/GenBank/DDBJ whole genome shotgun (WGS) entry which is preliminary data.</text>
</comment>
<keyword evidence="3" id="KW-1185">Reference proteome</keyword>
<evidence type="ECO:0000313" key="3">
    <source>
        <dbReference type="Proteomes" id="UP001285154"/>
    </source>
</evidence>
<sequence length="102" mass="11327">MTTDVLASAVEAHWRRSSCARPFLIKEKTMKSLPDTGLFKPVPSRTEAKTDTTSRIARQIQDLEAKERAAKTERLRAARLAQEAEAPAALPKKIAAKRQKKG</sequence>
<evidence type="ECO:0000313" key="2">
    <source>
        <dbReference type="EMBL" id="MDX8534323.1"/>
    </source>
</evidence>
<evidence type="ECO:0008006" key="4">
    <source>
        <dbReference type="Google" id="ProtNLM"/>
    </source>
</evidence>
<gene>
    <name evidence="2" type="ORF">RFM42_25255</name>
</gene>
<name>A0ABU5A9E2_9HYPH</name>
<accession>A0ABU5A9E2</accession>
<proteinExistence type="predicted"/>
<feature type="compositionally biased region" description="Low complexity" evidence="1">
    <location>
        <begin position="81"/>
        <end position="93"/>
    </location>
</feature>
<dbReference type="Proteomes" id="UP001285154">
    <property type="component" value="Unassembled WGS sequence"/>
</dbReference>
<reference evidence="2 3" key="1">
    <citation type="submission" date="2023-08" db="EMBL/GenBank/DDBJ databases">
        <title>Implementing the SeqCode for naming new Mesorhizobium species isolated from Vachellia karroo root nodules.</title>
        <authorList>
            <person name="Van Lill M."/>
        </authorList>
    </citation>
    <scope>NUCLEOTIDE SEQUENCE [LARGE SCALE GENOMIC DNA]</scope>
    <source>
        <strain evidence="2 3">VK25D</strain>
    </source>
</reference>
<protein>
    <recommendedName>
        <fullName evidence="4">Transcriptional regulator</fullName>
    </recommendedName>
</protein>
<dbReference type="EMBL" id="JAVIIQ010000012">
    <property type="protein sequence ID" value="MDX8534323.1"/>
    <property type="molecule type" value="Genomic_DNA"/>
</dbReference>
<feature type="region of interest" description="Disordered" evidence="1">
    <location>
        <begin position="34"/>
        <end position="54"/>
    </location>
</feature>